<dbReference type="InterPro" id="IPR008948">
    <property type="entry name" value="L-Aspartase-like"/>
</dbReference>
<dbReference type="EMBL" id="NHMP01000001">
    <property type="protein sequence ID" value="OXE51059.1"/>
    <property type="molecule type" value="Genomic_DNA"/>
</dbReference>
<accession>A0A227KRB5</accession>
<comment type="caution">
    <text evidence="4">The sequence shown here is derived from an EMBL/GenBank/DDBJ whole genome shotgun (WGS) entry which is preliminary data.</text>
</comment>
<dbReference type="GO" id="GO:0006099">
    <property type="term" value="P:tricarboxylic acid cycle"/>
    <property type="evidence" value="ECO:0007669"/>
    <property type="project" value="InterPro"/>
</dbReference>
<dbReference type="InterPro" id="IPR051546">
    <property type="entry name" value="Aspartate_Ammonia-Lyase"/>
</dbReference>
<dbReference type="Gene3D" id="1.20.200.10">
    <property type="entry name" value="Fumarase/aspartase (Central domain)"/>
    <property type="match status" value="1"/>
</dbReference>
<dbReference type="GO" id="GO:0008797">
    <property type="term" value="F:aspartate ammonia-lyase activity"/>
    <property type="evidence" value="ECO:0007669"/>
    <property type="project" value="TreeGrafter"/>
</dbReference>
<dbReference type="InterPro" id="IPR022761">
    <property type="entry name" value="Fumarate_lyase_N"/>
</dbReference>
<dbReference type="InterPro" id="IPR000362">
    <property type="entry name" value="Fumarate_lyase_fam"/>
</dbReference>
<evidence type="ECO:0000313" key="4">
    <source>
        <dbReference type="EMBL" id="OXE51059.1"/>
    </source>
</evidence>
<gene>
    <name evidence="4" type="ORF">ADH67_01825</name>
</gene>
<dbReference type="Gene3D" id="1.10.275.10">
    <property type="entry name" value="Fumarase/aspartase (N-terminal domain)"/>
    <property type="match status" value="1"/>
</dbReference>
<proteinExistence type="predicted"/>
<reference evidence="5" key="1">
    <citation type="submission" date="2017-05" db="EMBL/GenBank/DDBJ databases">
        <title>Improved OligoMM genomes.</title>
        <authorList>
            <person name="Garzetti D."/>
        </authorList>
    </citation>
    <scope>NUCLEOTIDE SEQUENCE [LARGE SCALE GENOMIC DNA]</scope>
    <source>
        <strain evidence="5">YL45</strain>
    </source>
</reference>
<dbReference type="Proteomes" id="UP000214610">
    <property type="component" value="Unassembled WGS sequence"/>
</dbReference>
<name>A0A227KRB5_9BURK</name>
<protein>
    <submittedName>
        <fullName evidence="4">Lyase</fullName>
    </submittedName>
</protein>
<dbReference type="GO" id="GO:0006531">
    <property type="term" value="P:aspartate metabolic process"/>
    <property type="evidence" value="ECO:0007669"/>
    <property type="project" value="TreeGrafter"/>
</dbReference>
<dbReference type="PANTHER" id="PTHR42696">
    <property type="entry name" value="ASPARTATE AMMONIA-LYASE"/>
    <property type="match status" value="1"/>
</dbReference>
<evidence type="ECO:0000259" key="2">
    <source>
        <dbReference type="Pfam" id="PF00206"/>
    </source>
</evidence>
<feature type="domain" description="Fumarate lyase N-terminal" evidence="2">
    <location>
        <begin position="12"/>
        <end position="346"/>
    </location>
</feature>
<dbReference type="Gene3D" id="1.10.40.30">
    <property type="entry name" value="Fumarase/aspartase (C-terminal domain)"/>
    <property type="match status" value="1"/>
</dbReference>
<dbReference type="AlphaFoldDB" id="A0A227KRB5"/>
<evidence type="ECO:0000256" key="1">
    <source>
        <dbReference type="ARBA" id="ARBA00023239"/>
    </source>
</evidence>
<dbReference type="InterPro" id="IPR018951">
    <property type="entry name" value="Fumarase_C_C"/>
</dbReference>
<dbReference type="PROSITE" id="PS00163">
    <property type="entry name" value="FUMARATE_LYASES"/>
    <property type="match status" value="1"/>
</dbReference>
<dbReference type="GO" id="GO:0005829">
    <property type="term" value="C:cytosol"/>
    <property type="evidence" value="ECO:0007669"/>
    <property type="project" value="TreeGrafter"/>
</dbReference>
<dbReference type="Pfam" id="PF00206">
    <property type="entry name" value="Lyase_1"/>
    <property type="match status" value="1"/>
</dbReference>
<keyword evidence="5" id="KW-1185">Reference proteome</keyword>
<evidence type="ECO:0000313" key="5">
    <source>
        <dbReference type="Proteomes" id="UP000214610"/>
    </source>
</evidence>
<dbReference type="SUPFAM" id="SSF48557">
    <property type="entry name" value="L-aspartase-like"/>
    <property type="match status" value="1"/>
</dbReference>
<dbReference type="GeneID" id="78363261"/>
<organism evidence="4 5">
    <name type="scientific">Turicimonas muris</name>
    <dbReference type="NCBI Taxonomy" id="1796652"/>
    <lineage>
        <taxon>Bacteria</taxon>
        <taxon>Pseudomonadati</taxon>
        <taxon>Pseudomonadota</taxon>
        <taxon>Betaproteobacteria</taxon>
        <taxon>Burkholderiales</taxon>
        <taxon>Sutterellaceae</taxon>
        <taxon>Turicimonas</taxon>
    </lineage>
</organism>
<dbReference type="Pfam" id="PF10415">
    <property type="entry name" value="FumaraseC_C"/>
    <property type="match status" value="1"/>
</dbReference>
<dbReference type="InterPro" id="IPR020557">
    <property type="entry name" value="Fumarate_lyase_CS"/>
</dbReference>
<dbReference type="RefSeq" id="WP_066591101.1">
    <property type="nucleotide sequence ID" value="NZ_CAJTBZ010000021.1"/>
</dbReference>
<dbReference type="InterPro" id="IPR024083">
    <property type="entry name" value="Fumarase/histidase_N"/>
</dbReference>
<dbReference type="PRINTS" id="PR00149">
    <property type="entry name" value="FUMRATELYASE"/>
</dbReference>
<keyword evidence="1 4" id="KW-0456">Lyase</keyword>
<dbReference type="PANTHER" id="PTHR42696:SF2">
    <property type="entry name" value="ASPARTATE AMMONIA-LYASE"/>
    <property type="match status" value="1"/>
</dbReference>
<feature type="domain" description="Fumarase C C-terminal" evidence="3">
    <location>
        <begin position="413"/>
        <end position="465"/>
    </location>
</feature>
<sequence length="484" mass="53200">MRIEKDSLGSLPVPDDAYFGIQTVRCAQNYDVTDHTFNELPHVIKAVAEVKMAAALANEEIGALEPEKAKAIVQACQEIIDGKFADQFPVNIWRSHGTGVNMNVNEVIANRANEILTGKKGYDAVHPNTHVNMCQSSNDIYPAAEAIVLYRMIAKTLKSVKYFEDALAEKAKELKDVPRLGRTCMQDAVPMTFGQVFGAWHSLIARNRKRLENLLPEYQETILGATVLGSGMGELPGYNETVYKHLSKVVGFEMKQAKFAEEVIEDSALFDGSQNNDSFIYLMGVLKAIACAGGRIGNDLYVFSSGPRTGIGEIILPSIAPGSSIMPGKINPYMPELLLQIMQQIISHDMMATLTVNESDLDLCSSTCGSFLGAMESLELIDKGFRLVADRCIKGIKVNAEKARQNAEMSTSLATMVSALYGYPTGTKIAHQAWNEGKSCKEVALEEGLIPPKVAEELFDVRKLADRKATIEMFNKFKSLRKID</sequence>
<dbReference type="FunFam" id="1.10.275.10:FF:000001">
    <property type="entry name" value="Fumarate hydratase, mitochondrial"/>
    <property type="match status" value="1"/>
</dbReference>
<evidence type="ECO:0000259" key="3">
    <source>
        <dbReference type="Pfam" id="PF10415"/>
    </source>
</evidence>